<evidence type="ECO:0000313" key="7">
    <source>
        <dbReference type="EMBL" id="QAA76591.1"/>
    </source>
</evidence>
<evidence type="ECO:0000313" key="8">
    <source>
        <dbReference type="Proteomes" id="UP000287233"/>
    </source>
</evidence>
<dbReference type="EMBL" id="CP034928">
    <property type="protein sequence ID" value="QAA76591.1"/>
    <property type="molecule type" value="Genomic_DNA"/>
</dbReference>
<dbReference type="GO" id="GO:0005886">
    <property type="term" value="C:plasma membrane"/>
    <property type="evidence" value="ECO:0007669"/>
    <property type="project" value="TreeGrafter"/>
</dbReference>
<dbReference type="InterPro" id="IPR004481">
    <property type="entry name" value="K/Na/Ca-exchanger"/>
</dbReference>
<feature type="transmembrane region" description="Helical" evidence="5">
    <location>
        <begin position="208"/>
        <end position="228"/>
    </location>
</feature>
<protein>
    <recommendedName>
        <fullName evidence="6">Sodium/calcium exchanger membrane region domain-containing protein</fullName>
    </recommendedName>
</protein>
<organism evidence="7 8">
    <name type="scientific">Bipolaricaulis sibiricus</name>
    <dbReference type="NCBI Taxonomy" id="2501609"/>
    <lineage>
        <taxon>Bacteria</taxon>
        <taxon>Candidatus Bipolaricaulota</taxon>
        <taxon>Candidatus Bipolaricaulia</taxon>
        <taxon>Candidatus Bipolaricaulales</taxon>
        <taxon>Candidatus Bipolaricaulaceae</taxon>
        <taxon>Candidatus Bipolaricaulis</taxon>
    </lineage>
</organism>
<dbReference type="InterPro" id="IPR044880">
    <property type="entry name" value="NCX_ion-bd_dom_sf"/>
</dbReference>
<dbReference type="GO" id="GO:0005262">
    <property type="term" value="F:calcium channel activity"/>
    <property type="evidence" value="ECO:0007669"/>
    <property type="project" value="TreeGrafter"/>
</dbReference>
<feature type="transmembrane region" description="Helical" evidence="5">
    <location>
        <begin position="310"/>
        <end position="330"/>
    </location>
</feature>
<comment type="subcellular location">
    <subcellularLocation>
        <location evidence="1">Membrane</location>
        <topology evidence="1">Multi-pass membrane protein</topology>
    </subcellularLocation>
</comment>
<feature type="transmembrane region" description="Helical" evidence="5">
    <location>
        <begin position="106"/>
        <end position="125"/>
    </location>
</feature>
<feature type="transmembrane region" description="Helical" evidence="5">
    <location>
        <begin position="131"/>
        <end position="153"/>
    </location>
</feature>
<keyword evidence="3 5" id="KW-1133">Transmembrane helix</keyword>
<feature type="transmembrane region" description="Helical" evidence="5">
    <location>
        <begin position="6"/>
        <end position="24"/>
    </location>
</feature>
<feature type="transmembrane region" description="Helical" evidence="5">
    <location>
        <begin position="73"/>
        <end position="94"/>
    </location>
</feature>
<proteinExistence type="predicted"/>
<dbReference type="Pfam" id="PF01699">
    <property type="entry name" value="Na_Ca_ex"/>
    <property type="match status" value="2"/>
</dbReference>
<dbReference type="GO" id="GO:0006874">
    <property type="term" value="P:intracellular calcium ion homeostasis"/>
    <property type="evidence" value="ECO:0007669"/>
    <property type="project" value="TreeGrafter"/>
</dbReference>
<keyword evidence="4 5" id="KW-0472">Membrane</keyword>
<dbReference type="AlphaFoldDB" id="A0A410FUH1"/>
<feature type="transmembrane region" description="Helical" evidence="5">
    <location>
        <begin position="180"/>
        <end position="202"/>
    </location>
</feature>
<feature type="domain" description="Sodium/calcium exchanger membrane region" evidence="6">
    <location>
        <begin position="7"/>
        <end position="150"/>
    </location>
</feature>
<dbReference type="InterPro" id="IPR004837">
    <property type="entry name" value="NaCa_Exmemb"/>
</dbReference>
<reference evidence="8" key="1">
    <citation type="submission" date="2018-12" db="EMBL/GenBank/DDBJ databases">
        <title>Complete genome sequence of an uncultured bacterium of the candidate phylum Bipolaricaulota.</title>
        <authorList>
            <person name="Kadnikov V.V."/>
            <person name="Mardanov A.V."/>
            <person name="Beletsky A.V."/>
            <person name="Frank Y.A."/>
            <person name="Karnachuk O.V."/>
            <person name="Ravin N.V."/>
        </authorList>
    </citation>
    <scope>NUCLEOTIDE SEQUENCE [LARGE SCALE GENOMIC DNA]</scope>
</reference>
<evidence type="ECO:0000256" key="2">
    <source>
        <dbReference type="ARBA" id="ARBA00022692"/>
    </source>
</evidence>
<feature type="transmembrane region" description="Helical" evidence="5">
    <location>
        <begin position="36"/>
        <end position="53"/>
    </location>
</feature>
<dbReference type="Gene3D" id="1.20.1420.30">
    <property type="entry name" value="NCX, central ion-binding region"/>
    <property type="match status" value="1"/>
</dbReference>
<evidence type="ECO:0000256" key="5">
    <source>
        <dbReference type="SAM" id="Phobius"/>
    </source>
</evidence>
<keyword evidence="2 5" id="KW-0812">Transmembrane</keyword>
<name>A0A410FUH1_BIPS1</name>
<feature type="transmembrane region" description="Helical" evidence="5">
    <location>
        <begin position="280"/>
        <end position="298"/>
    </location>
</feature>
<dbReference type="PANTHER" id="PTHR10846:SF8">
    <property type="entry name" value="INNER MEMBRANE PROTEIN YRBG"/>
    <property type="match status" value="1"/>
</dbReference>
<dbReference type="KEGG" id="bih:BIP78_0825"/>
<evidence type="ECO:0000256" key="3">
    <source>
        <dbReference type="ARBA" id="ARBA00022989"/>
    </source>
</evidence>
<evidence type="ECO:0000256" key="1">
    <source>
        <dbReference type="ARBA" id="ARBA00004141"/>
    </source>
</evidence>
<dbReference type="PANTHER" id="PTHR10846">
    <property type="entry name" value="SODIUM/POTASSIUM/CALCIUM EXCHANGER"/>
    <property type="match status" value="1"/>
</dbReference>
<evidence type="ECO:0000259" key="6">
    <source>
        <dbReference type="Pfam" id="PF01699"/>
    </source>
</evidence>
<gene>
    <name evidence="7" type="ORF">BIP78_0825</name>
</gene>
<feature type="transmembrane region" description="Helical" evidence="5">
    <location>
        <begin position="249"/>
        <end position="268"/>
    </location>
</feature>
<sequence length="335" mass="34160">MQTLGWTALFVVSAAIVVRCGLSLSRAGDRLAETTGLGRLWVGTILLAVATSLPELVTNLAAVRLDAPALAGGNILGANMLNVVVLVGLVSLFPKAVVRPMGSDQWWLVGTALALTGVVTLLVALEGPGNVGPVSLGTLLLLGGYVVGMVAVYRTRGAVEAAVALADGPTDQVPVSAKRAWLAFGLAAGGVLVAAPLLAASADRLADILGISGSFMGVLAVAIVTTMPETSVTWGALRLGSEEMALGNVYGSCAFNVLVLGLSDLLYARPIFTVLDRSHLVAGLGALALMGVGPLFLFLRMRQMLTLSRLVAVGVLAGWIGAMFLVLASAPGPVT</sequence>
<evidence type="ECO:0000256" key="4">
    <source>
        <dbReference type="ARBA" id="ARBA00023136"/>
    </source>
</evidence>
<feature type="domain" description="Sodium/calcium exchanger membrane region" evidence="6">
    <location>
        <begin position="180"/>
        <end position="327"/>
    </location>
</feature>
<accession>A0A410FUH1</accession>
<dbReference type="Proteomes" id="UP000287233">
    <property type="component" value="Chromosome"/>
</dbReference>
<dbReference type="GO" id="GO:0008273">
    <property type="term" value="F:calcium, potassium:sodium antiporter activity"/>
    <property type="evidence" value="ECO:0007669"/>
    <property type="project" value="TreeGrafter"/>
</dbReference>